<dbReference type="InterPro" id="IPR036779">
    <property type="entry name" value="LysM_dom_sf"/>
</dbReference>
<dbReference type="Pfam" id="PF01476">
    <property type="entry name" value="LysM"/>
    <property type="match status" value="1"/>
</dbReference>
<sequence>MKIHIVQKGDTLWKIAKKYGVNFEELKTMNAQLSNPDMIMPGMKIKVPTSGGSIKKEVAGANKEAPINYGMKKEMPKAEHPFKEEKPKTMPVAEKPVEKPKPKPKPYTPKMPQPVIPEIDINNYYMMNMANMQTQPKEKPKMPPKPTNILPKPEEEKVEIPKAKPKPIKESVKDVQQQEEESLEIPTQPQGGFTQPMFFNPNYCVPVSPVMPGSGYGAPYGGMPGGYGPSYGAVMPGSYGGPEGYPMGQVQGASTLPGMHQGLPGVENPGMMHGMGYDDESSSIMPYMHQMPMHGGNPSEVMGAHTQQPMGAGQQPMGYPTDVMGAYGQQPMGQPSGVMGVQDEEDGYPSVQMPQMGQMPAMPQGPFNDNCYPVSPVMPGSGFHGMNPYGGAPGAVQGVQSMPGGYGMPGMHGGYPGGYPMGQVQGAMMDESPMVQHGHMPENDCGCGGPKAVSPMAQMPMGQMPMGQPHMGQPYGHGMMGQGMPMGPGGYPQGGQGMFGPRAFGMPQVNDDDVEG</sequence>
<feature type="compositionally biased region" description="Basic and acidic residues" evidence="1">
    <location>
        <begin position="77"/>
        <end position="88"/>
    </location>
</feature>
<evidence type="ECO:0000313" key="4">
    <source>
        <dbReference type="EMBL" id="MFD2681418.1"/>
    </source>
</evidence>
<feature type="domain" description="LysM" evidence="3">
    <location>
        <begin position="2"/>
        <end position="47"/>
    </location>
</feature>
<name>A0ABW5RRX1_9BACI</name>
<dbReference type="Proteomes" id="UP001597506">
    <property type="component" value="Unassembled WGS sequence"/>
</dbReference>
<dbReference type="CDD" id="cd00118">
    <property type="entry name" value="LysM"/>
    <property type="match status" value="1"/>
</dbReference>
<comment type="caution">
    <text evidence="4">The sequence shown here is derived from an EMBL/GenBank/DDBJ whole genome shotgun (WGS) entry which is preliminary data.</text>
</comment>
<gene>
    <name evidence="4" type="primary">safA</name>
    <name evidence="4" type="ORF">ACFSUL_11745</name>
</gene>
<organism evidence="4 5">
    <name type="scientific">Bacillus seohaeanensis</name>
    <dbReference type="NCBI Taxonomy" id="284580"/>
    <lineage>
        <taxon>Bacteria</taxon>
        <taxon>Bacillati</taxon>
        <taxon>Bacillota</taxon>
        <taxon>Bacilli</taxon>
        <taxon>Bacillales</taxon>
        <taxon>Bacillaceae</taxon>
        <taxon>Bacillus</taxon>
    </lineage>
</organism>
<dbReference type="SMART" id="SM00257">
    <property type="entry name" value="LysM"/>
    <property type="match status" value="1"/>
</dbReference>
<dbReference type="PROSITE" id="PS51782">
    <property type="entry name" value="LYSM"/>
    <property type="match status" value="1"/>
</dbReference>
<dbReference type="InterPro" id="IPR001387">
    <property type="entry name" value="Cro/C1-type_HTH"/>
</dbReference>
<dbReference type="RefSeq" id="WP_377935616.1">
    <property type="nucleotide sequence ID" value="NZ_JBHUMF010000030.1"/>
</dbReference>
<feature type="region of interest" description="Disordered" evidence="1">
    <location>
        <begin position="77"/>
        <end position="113"/>
    </location>
</feature>
<accession>A0ABW5RRX1</accession>
<evidence type="ECO:0000259" key="3">
    <source>
        <dbReference type="PROSITE" id="PS51782"/>
    </source>
</evidence>
<proteinExistence type="predicted"/>
<dbReference type="PROSITE" id="PS50943">
    <property type="entry name" value="HTH_CROC1"/>
    <property type="match status" value="1"/>
</dbReference>
<evidence type="ECO:0000256" key="1">
    <source>
        <dbReference type="SAM" id="MobiDB-lite"/>
    </source>
</evidence>
<dbReference type="SUPFAM" id="SSF54106">
    <property type="entry name" value="LysM domain"/>
    <property type="match status" value="1"/>
</dbReference>
<dbReference type="InterPro" id="IPR018392">
    <property type="entry name" value="LysM"/>
</dbReference>
<dbReference type="NCBIfam" id="TIGR02899">
    <property type="entry name" value="spore_safA"/>
    <property type="match status" value="1"/>
</dbReference>
<keyword evidence="5" id="KW-1185">Reference proteome</keyword>
<reference evidence="5" key="1">
    <citation type="journal article" date="2019" name="Int. J. Syst. Evol. Microbiol.">
        <title>The Global Catalogue of Microorganisms (GCM) 10K type strain sequencing project: providing services to taxonomists for standard genome sequencing and annotation.</title>
        <authorList>
            <consortium name="The Broad Institute Genomics Platform"/>
            <consortium name="The Broad Institute Genome Sequencing Center for Infectious Disease"/>
            <person name="Wu L."/>
            <person name="Ma J."/>
        </authorList>
    </citation>
    <scope>NUCLEOTIDE SEQUENCE [LARGE SCALE GENOMIC DNA]</scope>
    <source>
        <strain evidence="5">KCTC 3913</strain>
    </source>
</reference>
<evidence type="ECO:0000259" key="2">
    <source>
        <dbReference type="PROSITE" id="PS50943"/>
    </source>
</evidence>
<feature type="domain" description="HTH cro/C1-type" evidence="2">
    <location>
        <begin position="10"/>
        <end position="26"/>
    </location>
</feature>
<dbReference type="InterPro" id="IPR014248">
    <property type="entry name" value="Spore_coat_assembly_SafA"/>
</dbReference>
<dbReference type="Gene3D" id="3.10.350.10">
    <property type="entry name" value="LysM domain"/>
    <property type="match status" value="1"/>
</dbReference>
<evidence type="ECO:0000313" key="5">
    <source>
        <dbReference type="Proteomes" id="UP001597506"/>
    </source>
</evidence>
<protein>
    <submittedName>
        <fullName evidence="4">SafA/ExsA family spore coat assembly protein</fullName>
    </submittedName>
</protein>
<dbReference type="EMBL" id="JBHUMF010000030">
    <property type="protein sequence ID" value="MFD2681418.1"/>
    <property type="molecule type" value="Genomic_DNA"/>
</dbReference>